<dbReference type="AlphaFoldDB" id="A0A6A8M5W9"/>
<dbReference type="EMBL" id="VUNB01000003">
    <property type="protein sequence ID" value="MST68742.1"/>
    <property type="molecule type" value="Genomic_DNA"/>
</dbReference>
<comment type="caution">
    <text evidence="2">The sequence shown here is derived from an EMBL/GenBank/DDBJ whole genome shotgun (WGS) entry which is preliminary data.</text>
</comment>
<reference evidence="2" key="1">
    <citation type="submission" date="2019-09" db="EMBL/GenBank/DDBJ databases">
        <title>In-depth cultivation of the pig gut microbiome towards novel bacterial diversity and tailored functional studies.</title>
        <authorList>
            <person name="Wylensek D."/>
            <person name="Hitch T.C.A."/>
            <person name="Clavel T."/>
        </authorList>
    </citation>
    <scope>NUCLEOTIDE SEQUENCE</scope>
    <source>
        <strain evidence="2">RF-744-FAT-WT-3</strain>
    </source>
</reference>
<feature type="domain" description="EAL" evidence="1">
    <location>
        <begin position="1"/>
        <end position="152"/>
    </location>
</feature>
<dbReference type="CDD" id="cd01948">
    <property type="entry name" value="EAL"/>
    <property type="match status" value="1"/>
</dbReference>
<sequence>MGPFSEDNIIETVDRYSIPHSLINIEITESAFIEDISRIDPVMKSLQKNGFKILMDDFGTGYSSLGVLNNFPFDKIKIDMSFISKDDKKSRSIMESVVRMSKAIGMQTIAEGVETEKQFRFLRSIGCEKLQGFYFGKAINPDKLIEYCEDSGIAIEDLEASKYYDSLGKIDCITDTSLAVVEDDGKFFKTIYHNKKYEEALVHDGIPSIASLEKAINNYTSPLSHMLRVFADRQLREEGETRSVSFPSEDHYIELTATTIARHHNNYIYRVNLKYVTLCGDGKNANRYDSLIRNLYYLCSDIALVDMDSDCMESIKSSLPDQPTGKTKLIYGLQAVMNEFRDHFIHPDDLERYNSFSDLSTLVQRLDNDKSGYISDYFRSKREGCYKWLRHFFLPVPGTACKQILIATALEEFDSNPVFHQCKLQ</sequence>
<dbReference type="GO" id="GO:0071111">
    <property type="term" value="F:cyclic-guanylate-specific phosphodiesterase activity"/>
    <property type="evidence" value="ECO:0007669"/>
    <property type="project" value="InterPro"/>
</dbReference>
<dbReference type="SMART" id="SM00052">
    <property type="entry name" value="EAL"/>
    <property type="match status" value="1"/>
</dbReference>
<dbReference type="Gene3D" id="3.20.20.450">
    <property type="entry name" value="EAL domain"/>
    <property type="match status" value="1"/>
</dbReference>
<dbReference type="InterPro" id="IPR050706">
    <property type="entry name" value="Cyclic-di-GMP_PDE-like"/>
</dbReference>
<proteinExistence type="predicted"/>
<evidence type="ECO:0000313" key="2">
    <source>
        <dbReference type="EMBL" id="MST68742.1"/>
    </source>
</evidence>
<dbReference type="SUPFAM" id="SSF141868">
    <property type="entry name" value="EAL domain-like"/>
    <property type="match status" value="1"/>
</dbReference>
<dbReference type="InterPro" id="IPR035919">
    <property type="entry name" value="EAL_sf"/>
</dbReference>
<protein>
    <submittedName>
        <fullName evidence="2">EAL domain-containing protein</fullName>
    </submittedName>
</protein>
<accession>A0A6A8M5W9</accession>
<dbReference type="PANTHER" id="PTHR33121">
    <property type="entry name" value="CYCLIC DI-GMP PHOSPHODIESTERASE PDEF"/>
    <property type="match status" value="1"/>
</dbReference>
<dbReference type="InterPro" id="IPR001633">
    <property type="entry name" value="EAL_dom"/>
</dbReference>
<name>A0A6A8M5W9_9FIRM</name>
<dbReference type="PANTHER" id="PTHR33121:SF70">
    <property type="entry name" value="SIGNALING PROTEIN YKOW"/>
    <property type="match status" value="1"/>
</dbReference>
<gene>
    <name evidence="2" type="ORF">FYJ66_03940</name>
</gene>
<dbReference type="PROSITE" id="PS50883">
    <property type="entry name" value="EAL"/>
    <property type="match status" value="1"/>
</dbReference>
<organism evidence="2">
    <name type="scientific">Baileyella intestinalis</name>
    <dbReference type="NCBI Taxonomy" id="2606709"/>
    <lineage>
        <taxon>Bacteria</taxon>
        <taxon>Bacillati</taxon>
        <taxon>Bacillota</taxon>
        <taxon>Clostridia</taxon>
        <taxon>Peptostreptococcales</taxon>
        <taxon>Anaerovoracaceae</taxon>
        <taxon>Baileyella</taxon>
    </lineage>
</organism>
<dbReference type="Pfam" id="PF00563">
    <property type="entry name" value="EAL"/>
    <property type="match status" value="1"/>
</dbReference>
<evidence type="ECO:0000259" key="1">
    <source>
        <dbReference type="PROSITE" id="PS50883"/>
    </source>
</evidence>